<dbReference type="GO" id="GO:0000479">
    <property type="term" value="P:endonucleolytic cleavage of tricistronic rRNA transcript (SSU-rRNA, 5.8S rRNA, LSU-rRNA)"/>
    <property type="evidence" value="ECO:0007669"/>
    <property type="project" value="TreeGrafter"/>
</dbReference>
<feature type="compositionally biased region" description="Basic and acidic residues" evidence="1">
    <location>
        <begin position="149"/>
        <end position="172"/>
    </location>
</feature>
<dbReference type="GO" id="GO:0005525">
    <property type="term" value="F:GTP binding"/>
    <property type="evidence" value="ECO:0007669"/>
    <property type="project" value="TreeGrafter"/>
</dbReference>
<proteinExistence type="predicted"/>
<reference evidence="3 5" key="1">
    <citation type="submission" date="2019-03" db="EMBL/GenBank/DDBJ databases">
        <title>Single cell metagenomics reveals metabolic interactions within the superorganism composed of flagellate Streblomastix strix and complex community of Bacteroidetes bacteria on its surface.</title>
        <authorList>
            <person name="Treitli S.C."/>
            <person name="Kolisko M."/>
            <person name="Husnik F."/>
            <person name="Keeling P."/>
            <person name="Hampl V."/>
        </authorList>
    </citation>
    <scope>NUCLEOTIDE SEQUENCE [LARGE SCALE GENOMIC DNA]</scope>
    <source>
        <strain evidence="3">ST1C</strain>
    </source>
</reference>
<feature type="region of interest" description="Disordered" evidence="1">
    <location>
        <begin position="149"/>
        <end position="177"/>
    </location>
</feature>
<protein>
    <submittedName>
        <fullName evidence="3">Putative pre-rRNA-processing protein TSR1</fullName>
    </submittedName>
</protein>
<dbReference type="InterPro" id="IPR039761">
    <property type="entry name" value="Bms1/Tsr1"/>
</dbReference>
<dbReference type="GO" id="GO:0034511">
    <property type="term" value="F:U3 snoRNA binding"/>
    <property type="evidence" value="ECO:0007669"/>
    <property type="project" value="TreeGrafter"/>
</dbReference>
<organism evidence="3 5">
    <name type="scientific">Streblomastix strix</name>
    <dbReference type="NCBI Taxonomy" id="222440"/>
    <lineage>
        <taxon>Eukaryota</taxon>
        <taxon>Metamonada</taxon>
        <taxon>Preaxostyla</taxon>
        <taxon>Oxymonadida</taxon>
        <taxon>Streblomastigidae</taxon>
        <taxon>Streblomastix</taxon>
    </lineage>
</organism>
<accession>A0A5J4WVE6</accession>
<feature type="region of interest" description="Disordered" evidence="1">
    <location>
        <begin position="1"/>
        <end position="23"/>
    </location>
</feature>
<dbReference type="PANTHER" id="PTHR12858">
    <property type="entry name" value="RIBOSOME BIOGENESIS PROTEIN"/>
    <property type="match status" value="1"/>
</dbReference>
<name>A0A5J4WVE6_9EUKA</name>
<evidence type="ECO:0000313" key="5">
    <source>
        <dbReference type="Proteomes" id="UP000324800"/>
    </source>
</evidence>
<dbReference type="SMART" id="SM01362">
    <property type="entry name" value="DUF663"/>
    <property type="match status" value="1"/>
</dbReference>
<dbReference type="PANTHER" id="PTHR12858:SF1">
    <property type="entry name" value="PRE-RRNA-PROCESSING PROTEIN TSR1 HOMOLOG"/>
    <property type="match status" value="1"/>
</dbReference>
<dbReference type="AlphaFoldDB" id="A0A5J4WVE6"/>
<evidence type="ECO:0000313" key="3">
    <source>
        <dbReference type="EMBL" id="KAA6398901.1"/>
    </source>
</evidence>
<dbReference type="GO" id="GO:0030688">
    <property type="term" value="C:preribosome, small subunit precursor"/>
    <property type="evidence" value="ECO:0007669"/>
    <property type="project" value="TreeGrafter"/>
</dbReference>
<comment type="caution">
    <text evidence="3">The sequence shown here is derived from an EMBL/GenBank/DDBJ whole genome shotgun (WGS) entry which is preliminary data.</text>
</comment>
<dbReference type="GO" id="GO:0003924">
    <property type="term" value="F:GTPase activity"/>
    <property type="evidence" value="ECO:0007669"/>
    <property type="project" value="TreeGrafter"/>
</dbReference>
<dbReference type="Proteomes" id="UP000324800">
    <property type="component" value="Unassembled WGS sequence"/>
</dbReference>
<dbReference type="OrthoDB" id="119302at2759"/>
<feature type="domain" description="Ribosome biogenesis protein BMS1/TSR1 C-terminal" evidence="2">
    <location>
        <begin position="86"/>
        <end position="441"/>
    </location>
</feature>
<dbReference type="EMBL" id="SNRW01000857">
    <property type="protein sequence ID" value="KAA6398904.1"/>
    <property type="molecule type" value="Genomic_DNA"/>
</dbReference>
<evidence type="ECO:0000259" key="2">
    <source>
        <dbReference type="SMART" id="SM01362"/>
    </source>
</evidence>
<dbReference type="EMBL" id="SNRW01000857">
    <property type="protein sequence ID" value="KAA6398901.1"/>
    <property type="molecule type" value="Genomic_DNA"/>
</dbReference>
<gene>
    <name evidence="3" type="ORF">EZS28_005569</name>
    <name evidence="4" type="ORF">EZS28_005572</name>
</gene>
<dbReference type="Pfam" id="PF04950">
    <property type="entry name" value="RIBIOP_C"/>
    <property type="match status" value="2"/>
</dbReference>
<dbReference type="GO" id="GO:0000462">
    <property type="term" value="P:maturation of SSU-rRNA from tricistronic rRNA transcript (SSU-rRNA, 5.8S rRNA, LSU-rRNA)"/>
    <property type="evidence" value="ECO:0007669"/>
    <property type="project" value="TreeGrafter"/>
</dbReference>
<sequence>MLMDVESDKIDGKSDQNDIDDTFGELPDISGALNALQFQQEEDAKNKVIEETQSVVDVLLEEEKRNKEDRKKMIGFVRGEKEFPDEVDVPLDTSARERFSKYRGMRSFQSSPWDTKENLPPEYSRIFAFASSGQTSRASLKESDIWVRENERQKIPENIEDKQNDKEQEGDKQSYSMEKQIDHQLDKENKQSFPLHDQLHPHKRPFPFQPGDIVTITLKDMPEVNFGLNTLVIASTYAPITFGKVPVLMFRNEEQNTPFNLQGDQRQQEILEERKLGKDQNPFAIQKQTSFMSSFSQSQFGQLRLPFTQSLIPSQPQLSSNPHQLTLTQQIPTTLSLSLPSFPLLVANGSTYSIDPDRLIIKRIILTGYPVKIHKGTSAIIRYMFFSPDDINWFKPVDLWTKKGKLGRIKEPLGTHGYFKAIFSGRLDQAETVCMSLYKRVFPQWNF</sequence>
<evidence type="ECO:0000256" key="1">
    <source>
        <dbReference type="SAM" id="MobiDB-lite"/>
    </source>
</evidence>
<feature type="compositionally biased region" description="Basic and acidic residues" evidence="1">
    <location>
        <begin position="1"/>
        <end position="16"/>
    </location>
</feature>
<dbReference type="InterPro" id="IPR007034">
    <property type="entry name" value="BMS1_TSR1_C"/>
</dbReference>
<evidence type="ECO:0000313" key="4">
    <source>
        <dbReference type="EMBL" id="KAA6398904.1"/>
    </source>
</evidence>